<evidence type="ECO:0000313" key="2">
    <source>
        <dbReference type="EMBL" id="GIF74780.1"/>
    </source>
</evidence>
<gene>
    <name evidence="2" type="ORF">Asi02nite_42980</name>
</gene>
<evidence type="ECO:0000313" key="3">
    <source>
        <dbReference type="Proteomes" id="UP000604117"/>
    </source>
</evidence>
<reference evidence="2 3" key="1">
    <citation type="submission" date="2021-01" db="EMBL/GenBank/DDBJ databases">
        <title>Whole genome shotgun sequence of Asanoa siamensis NBRC 107932.</title>
        <authorList>
            <person name="Komaki H."/>
            <person name="Tamura T."/>
        </authorList>
    </citation>
    <scope>NUCLEOTIDE SEQUENCE [LARGE SCALE GENOMIC DNA]</scope>
    <source>
        <strain evidence="2 3">NBRC 107932</strain>
    </source>
</reference>
<sequence>MELAAAYRRAVAGFGDQVARIRPDQWSAPTPCRDWTVRDLVNHLVYEDRWSVPLVNGASLGSVGDRFEGDLLGADPVTAARDAAAESIAAVSAPGALSRTVELSFGMTPADEYVRQLLADHVVHGWDLAAALGADRALDADLVREVADWFPANEAGYRDSGAIAAAVDVPATAGPQDRLIAAFGRNPGWGPTGVA</sequence>
<dbReference type="RefSeq" id="WP_203715643.1">
    <property type="nucleotide sequence ID" value="NZ_BONE01000035.1"/>
</dbReference>
<comment type="caution">
    <text evidence="2">The sequence shown here is derived from an EMBL/GenBank/DDBJ whole genome shotgun (WGS) entry which is preliminary data.</text>
</comment>
<accession>A0ABQ4CU06</accession>
<dbReference type="Pfam" id="PF11716">
    <property type="entry name" value="MDMPI_N"/>
    <property type="match status" value="1"/>
</dbReference>
<feature type="domain" description="Mycothiol-dependent maleylpyruvate isomerase metal-binding" evidence="1">
    <location>
        <begin position="8"/>
        <end position="129"/>
    </location>
</feature>
<dbReference type="NCBIfam" id="TIGR03083">
    <property type="entry name" value="maleylpyruvate isomerase family mycothiol-dependent enzyme"/>
    <property type="match status" value="1"/>
</dbReference>
<dbReference type="Gene3D" id="1.20.120.450">
    <property type="entry name" value="dinb family like domain"/>
    <property type="match status" value="1"/>
</dbReference>
<name>A0ABQ4CU06_9ACTN</name>
<dbReference type="InterPro" id="IPR024344">
    <property type="entry name" value="MDMPI_metal-binding"/>
</dbReference>
<dbReference type="InterPro" id="IPR017517">
    <property type="entry name" value="Maleyloyr_isom"/>
</dbReference>
<keyword evidence="3" id="KW-1185">Reference proteome</keyword>
<dbReference type="Proteomes" id="UP000604117">
    <property type="component" value="Unassembled WGS sequence"/>
</dbReference>
<dbReference type="InterPro" id="IPR034660">
    <property type="entry name" value="DinB/YfiT-like"/>
</dbReference>
<dbReference type="InterPro" id="IPR017520">
    <property type="entry name" value="CHP03086"/>
</dbReference>
<dbReference type="NCBIfam" id="TIGR03086">
    <property type="entry name" value="TIGR03086 family metal-binding protein"/>
    <property type="match status" value="1"/>
</dbReference>
<evidence type="ECO:0000259" key="1">
    <source>
        <dbReference type="Pfam" id="PF11716"/>
    </source>
</evidence>
<proteinExistence type="predicted"/>
<dbReference type="EMBL" id="BONE01000035">
    <property type="protein sequence ID" value="GIF74780.1"/>
    <property type="molecule type" value="Genomic_DNA"/>
</dbReference>
<protein>
    <submittedName>
        <fullName evidence="2">TIGR03086 family protein</fullName>
    </submittedName>
</protein>
<organism evidence="2 3">
    <name type="scientific">Asanoa siamensis</name>
    <dbReference type="NCBI Taxonomy" id="926357"/>
    <lineage>
        <taxon>Bacteria</taxon>
        <taxon>Bacillati</taxon>
        <taxon>Actinomycetota</taxon>
        <taxon>Actinomycetes</taxon>
        <taxon>Micromonosporales</taxon>
        <taxon>Micromonosporaceae</taxon>
        <taxon>Asanoa</taxon>
    </lineage>
</organism>
<dbReference type="SUPFAM" id="SSF109854">
    <property type="entry name" value="DinB/YfiT-like putative metalloenzymes"/>
    <property type="match status" value="1"/>
</dbReference>